<evidence type="ECO:0000313" key="7">
    <source>
        <dbReference type="EMBL" id="QBD76161.1"/>
    </source>
</evidence>
<dbReference type="AlphaFoldDB" id="A0A4V0YYG7"/>
<dbReference type="Proteomes" id="UP000290365">
    <property type="component" value="Chromosome"/>
</dbReference>
<dbReference type="Pfam" id="PF13520">
    <property type="entry name" value="AA_permease_2"/>
    <property type="match status" value="1"/>
</dbReference>
<feature type="transmembrane region" description="Helical" evidence="6">
    <location>
        <begin position="33"/>
        <end position="52"/>
    </location>
</feature>
<evidence type="ECO:0000256" key="4">
    <source>
        <dbReference type="ARBA" id="ARBA00022989"/>
    </source>
</evidence>
<evidence type="ECO:0000256" key="2">
    <source>
        <dbReference type="ARBA" id="ARBA00022475"/>
    </source>
</evidence>
<keyword evidence="3 6" id="KW-0812">Transmembrane</keyword>
<dbReference type="GO" id="GO:0005886">
    <property type="term" value="C:plasma membrane"/>
    <property type="evidence" value="ECO:0007669"/>
    <property type="project" value="UniProtKB-SubCell"/>
</dbReference>
<dbReference type="PANTHER" id="PTHR42770:SF7">
    <property type="entry name" value="MEMBRANE PROTEIN"/>
    <property type="match status" value="1"/>
</dbReference>
<dbReference type="PIRSF" id="PIRSF006060">
    <property type="entry name" value="AA_transporter"/>
    <property type="match status" value="1"/>
</dbReference>
<gene>
    <name evidence="7" type="ORF">EPA93_09125</name>
</gene>
<dbReference type="Gene3D" id="1.20.1740.10">
    <property type="entry name" value="Amino acid/polyamine transporter I"/>
    <property type="match status" value="1"/>
</dbReference>
<evidence type="ECO:0000256" key="3">
    <source>
        <dbReference type="ARBA" id="ARBA00022692"/>
    </source>
</evidence>
<name>A0A4V0YYG7_KTERU</name>
<protein>
    <submittedName>
        <fullName evidence="7">APC family permease</fullName>
    </submittedName>
</protein>
<dbReference type="InterPro" id="IPR002293">
    <property type="entry name" value="AA/rel_permease1"/>
</dbReference>
<evidence type="ECO:0000256" key="6">
    <source>
        <dbReference type="SAM" id="Phobius"/>
    </source>
</evidence>
<dbReference type="EMBL" id="CP035758">
    <property type="protein sequence ID" value="QBD76161.1"/>
    <property type="molecule type" value="Genomic_DNA"/>
</dbReference>
<keyword evidence="2" id="KW-1003">Cell membrane</keyword>
<feature type="transmembrane region" description="Helical" evidence="6">
    <location>
        <begin position="250"/>
        <end position="271"/>
    </location>
</feature>
<keyword evidence="4 6" id="KW-1133">Transmembrane helix</keyword>
<sequence length="499" mass="54854">MALPSPDKPRRAPLPSEHYIPQTMPRVLTKWDLLAFYTPMMFLITNAVLSASGGVVGLTYTIVGAVLFFVPCVIATRQLVTMFPHEGSLYNWTYHALGSGASFFVGLCYWLSCVLAPVTSGNVMVTILQGINPRWLTEPWQQGTLMILILMFGAFLATQRLRALQLLIRAGAIMTVCAALLVTLSAIVWLISGHHAMTDFFKAGDWAITPDNFALFGIVTLNFIGASGPVTMAGEVRESQDKKKEIVRHLSWGSVLTFANYFLVTLAVLIIRGTNLSQDANQSFVVVGVVDMTLGKLLGSVTTVCVLMFCIMASILYALISSRLLLVASIDQRLPKSLAQLNKNRAPAVAIWFHTLMASILVVVIFIVGPSVIAGNKTLLATQIQTVVSAALTAIWTLATIFYFINLFFLWYKDRKFFNAQRIFPRIVLWTSIIVGTVTCILTLISIFVYPWLPAQVMNDVTWKISVTLITLFCLIAALIVSPIAASQADWEALTTSNT</sequence>
<feature type="transmembrane region" description="Helical" evidence="6">
    <location>
        <begin position="139"/>
        <end position="158"/>
    </location>
</feature>
<dbReference type="OrthoDB" id="3181223at2"/>
<feature type="transmembrane region" description="Helical" evidence="6">
    <location>
        <begin position="301"/>
        <end position="326"/>
    </location>
</feature>
<proteinExistence type="predicted"/>
<comment type="subcellular location">
    <subcellularLocation>
        <location evidence="1">Cell membrane</location>
        <topology evidence="1">Multi-pass membrane protein</topology>
    </subcellularLocation>
</comment>
<feature type="transmembrane region" description="Helical" evidence="6">
    <location>
        <begin position="92"/>
        <end position="119"/>
    </location>
</feature>
<dbReference type="InterPro" id="IPR050367">
    <property type="entry name" value="APC_superfamily"/>
</dbReference>
<feature type="transmembrane region" description="Helical" evidence="6">
    <location>
        <begin position="212"/>
        <end position="230"/>
    </location>
</feature>
<dbReference type="RefSeq" id="WP_129886756.1">
    <property type="nucleotide sequence ID" value="NZ_CP035758.1"/>
</dbReference>
<reference evidence="7 8" key="1">
    <citation type="submission" date="2019-01" db="EMBL/GenBank/DDBJ databases">
        <title>Ktedonosporobacter rubrisoli SCAWS-G2.</title>
        <authorList>
            <person name="Huang Y."/>
            <person name="Yan B."/>
        </authorList>
    </citation>
    <scope>NUCLEOTIDE SEQUENCE [LARGE SCALE GENOMIC DNA]</scope>
    <source>
        <strain evidence="7 8">SCAWS-G2</strain>
    </source>
</reference>
<dbReference type="GO" id="GO:0022857">
    <property type="term" value="F:transmembrane transporter activity"/>
    <property type="evidence" value="ECO:0007669"/>
    <property type="project" value="InterPro"/>
</dbReference>
<feature type="transmembrane region" description="Helical" evidence="6">
    <location>
        <begin position="58"/>
        <end position="80"/>
    </location>
</feature>
<evidence type="ECO:0000256" key="1">
    <source>
        <dbReference type="ARBA" id="ARBA00004651"/>
    </source>
</evidence>
<feature type="transmembrane region" description="Helical" evidence="6">
    <location>
        <begin position="388"/>
        <end position="411"/>
    </location>
</feature>
<evidence type="ECO:0000313" key="8">
    <source>
        <dbReference type="Proteomes" id="UP000290365"/>
    </source>
</evidence>
<dbReference type="KEGG" id="kbs:EPA93_09125"/>
<organism evidence="7 8">
    <name type="scientific">Ktedonosporobacter rubrisoli</name>
    <dbReference type="NCBI Taxonomy" id="2509675"/>
    <lineage>
        <taxon>Bacteria</taxon>
        <taxon>Bacillati</taxon>
        <taxon>Chloroflexota</taxon>
        <taxon>Ktedonobacteria</taxon>
        <taxon>Ktedonobacterales</taxon>
        <taxon>Ktedonosporobacteraceae</taxon>
        <taxon>Ktedonosporobacter</taxon>
    </lineage>
</organism>
<feature type="transmembrane region" description="Helical" evidence="6">
    <location>
        <begin position="170"/>
        <end position="192"/>
    </location>
</feature>
<keyword evidence="8" id="KW-1185">Reference proteome</keyword>
<dbReference type="PANTHER" id="PTHR42770">
    <property type="entry name" value="AMINO ACID TRANSPORTER-RELATED"/>
    <property type="match status" value="1"/>
</dbReference>
<feature type="transmembrane region" description="Helical" evidence="6">
    <location>
        <begin position="347"/>
        <end position="368"/>
    </location>
</feature>
<accession>A0A4V0YYG7</accession>
<keyword evidence="5 6" id="KW-0472">Membrane</keyword>
<evidence type="ECO:0000256" key="5">
    <source>
        <dbReference type="ARBA" id="ARBA00023136"/>
    </source>
</evidence>
<feature type="transmembrane region" description="Helical" evidence="6">
    <location>
        <begin position="465"/>
        <end position="486"/>
    </location>
</feature>
<feature type="transmembrane region" description="Helical" evidence="6">
    <location>
        <begin position="423"/>
        <end position="453"/>
    </location>
</feature>